<keyword evidence="2" id="KW-0238">DNA-binding</keyword>
<dbReference type="Proteomes" id="UP000052013">
    <property type="component" value="Unassembled WGS sequence"/>
</dbReference>
<gene>
    <name evidence="6" type="ORF">FC85_GL001793</name>
</gene>
<sequence length="212" mass="23704">MNESVFLLEPAGLFNRINHEGDFHMTDKNELLRKIFGFLHGSQRLARHSARPYQLRGQHRVLHVLAKEGTLIQSQLAEILDIRPSSLTELLSKLEDRGLITRTPDENDKRVTNVSLTDEGKKAIETDEGSSDDLINSIFDGLSDEEVDQLNTLFDKLNGSLKAKLPDRDDRPDGFHHHHGFGGPHGPRGRGFGGPGPHHGHGFGGPRFIIFR</sequence>
<dbReference type="GO" id="GO:0003677">
    <property type="term" value="F:DNA binding"/>
    <property type="evidence" value="ECO:0007669"/>
    <property type="project" value="UniProtKB-KW"/>
</dbReference>
<keyword evidence="1" id="KW-0805">Transcription regulation</keyword>
<dbReference type="PROSITE" id="PS50995">
    <property type="entry name" value="HTH_MARR_2"/>
    <property type="match status" value="1"/>
</dbReference>
<dbReference type="SMART" id="SM00347">
    <property type="entry name" value="HTH_MARR"/>
    <property type="match status" value="1"/>
</dbReference>
<evidence type="ECO:0000256" key="2">
    <source>
        <dbReference type="ARBA" id="ARBA00023125"/>
    </source>
</evidence>
<feature type="compositionally biased region" description="Gly residues" evidence="4">
    <location>
        <begin position="181"/>
        <end position="205"/>
    </location>
</feature>
<keyword evidence="3" id="KW-0804">Transcription</keyword>
<dbReference type="SUPFAM" id="SSF46785">
    <property type="entry name" value="Winged helix' DNA-binding domain"/>
    <property type="match status" value="1"/>
</dbReference>
<dbReference type="InterPro" id="IPR036388">
    <property type="entry name" value="WH-like_DNA-bd_sf"/>
</dbReference>
<name>A0A0R1S7X9_9LACO</name>
<evidence type="ECO:0000313" key="6">
    <source>
        <dbReference type="EMBL" id="KRL62922.1"/>
    </source>
</evidence>
<evidence type="ECO:0000256" key="4">
    <source>
        <dbReference type="SAM" id="MobiDB-lite"/>
    </source>
</evidence>
<dbReference type="GO" id="GO:0003700">
    <property type="term" value="F:DNA-binding transcription factor activity"/>
    <property type="evidence" value="ECO:0007669"/>
    <property type="project" value="InterPro"/>
</dbReference>
<feature type="compositionally biased region" description="Basic and acidic residues" evidence="4">
    <location>
        <begin position="164"/>
        <end position="175"/>
    </location>
</feature>
<dbReference type="AlphaFoldDB" id="A0A0R1S7X9"/>
<dbReference type="PATRIC" id="fig|1423739.3.peg.1876"/>
<dbReference type="STRING" id="1423739.FC85_GL001793"/>
<dbReference type="PRINTS" id="PR00598">
    <property type="entry name" value="HTHMARR"/>
</dbReference>
<proteinExistence type="predicted"/>
<comment type="caution">
    <text evidence="6">The sequence shown here is derived from an EMBL/GenBank/DDBJ whole genome shotgun (WGS) entry which is preliminary data.</text>
</comment>
<feature type="region of interest" description="Disordered" evidence="4">
    <location>
        <begin position="164"/>
        <end position="205"/>
    </location>
</feature>
<accession>A0A0R1S7X9</accession>
<dbReference type="InterPro" id="IPR036390">
    <property type="entry name" value="WH_DNA-bd_sf"/>
</dbReference>
<protein>
    <submittedName>
        <fullName evidence="6">Transcriptional regulator</fullName>
    </submittedName>
</protein>
<dbReference type="InterPro" id="IPR023187">
    <property type="entry name" value="Tscrpt_reg_MarR-type_CS"/>
</dbReference>
<dbReference type="Pfam" id="PF01047">
    <property type="entry name" value="MarR"/>
    <property type="match status" value="1"/>
</dbReference>
<evidence type="ECO:0000256" key="1">
    <source>
        <dbReference type="ARBA" id="ARBA00023015"/>
    </source>
</evidence>
<dbReference type="EMBL" id="AZEY01000105">
    <property type="protein sequence ID" value="KRL62922.1"/>
    <property type="molecule type" value="Genomic_DNA"/>
</dbReference>
<evidence type="ECO:0000313" key="7">
    <source>
        <dbReference type="Proteomes" id="UP000052013"/>
    </source>
</evidence>
<evidence type="ECO:0000259" key="5">
    <source>
        <dbReference type="PROSITE" id="PS50995"/>
    </source>
</evidence>
<dbReference type="Gene3D" id="1.10.10.10">
    <property type="entry name" value="Winged helix-like DNA-binding domain superfamily/Winged helix DNA-binding domain"/>
    <property type="match status" value="1"/>
</dbReference>
<dbReference type="PANTHER" id="PTHR42756:SF1">
    <property type="entry name" value="TRANSCRIPTIONAL REPRESSOR OF EMRAB OPERON"/>
    <property type="match status" value="1"/>
</dbReference>
<reference evidence="6 7" key="1">
    <citation type="journal article" date="2015" name="Genome Announc.">
        <title>Expanding the biotechnology potential of lactobacilli through comparative genomics of 213 strains and associated genera.</title>
        <authorList>
            <person name="Sun Z."/>
            <person name="Harris H.M."/>
            <person name="McCann A."/>
            <person name="Guo C."/>
            <person name="Argimon S."/>
            <person name="Zhang W."/>
            <person name="Yang X."/>
            <person name="Jeffery I.B."/>
            <person name="Cooney J.C."/>
            <person name="Kagawa T.F."/>
            <person name="Liu W."/>
            <person name="Song Y."/>
            <person name="Salvetti E."/>
            <person name="Wrobel A."/>
            <person name="Rasinkangas P."/>
            <person name="Parkhill J."/>
            <person name="Rea M.C."/>
            <person name="O'Sullivan O."/>
            <person name="Ritari J."/>
            <person name="Douillard F.P."/>
            <person name="Paul Ross R."/>
            <person name="Yang R."/>
            <person name="Briner A.E."/>
            <person name="Felis G.E."/>
            <person name="de Vos W.M."/>
            <person name="Barrangou R."/>
            <person name="Klaenhammer T.R."/>
            <person name="Caufield P.W."/>
            <person name="Cui Y."/>
            <person name="Zhang H."/>
            <person name="O'Toole P.W."/>
        </authorList>
    </citation>
    <scope>NUCLEOTIDE SEQUENCE [LARGE SCALE GENOMIC DNA]</scope>
    <source>
        <strain evidence="6 7">DSM 14421</strain>
    </source>
</reference>
<dbReference type="PROSITE" id="PS01117">
    <property type="entry name" value="HTH_MARR_1"/>
    <property type="match status" value="1"/>
</dbReference>
<feature type="domain" description="HTH marR-type" evidence="5">
    <location>
        <begin position="28"/>
        <end position="159"/>
    </location>
</feature>
<organism evidence="6 7">
    <name type="scientific">Lentilactobacillus diolivorans DSM 14421</name>
    <dbReference type="NCBI Taxonomy" id="1423739"/>
    <lineage>
        <taxon>Bacteria</taxon>
        <taxon>Bacillati</taxon>
        <taxon>Bacillota</taxon>
        <taxon>Bacilli</taxon>
        <taxon>Lactobacillales</taxon>
        <taxon>Lactobacillaceae</taxon>
        <taxon>Lentilactobacillus</taxon>
    </lineage>
</organism>
<dbReference type="InterPro" id="IPR000835">
    <property type="entry name" value="HTH_MarR-typ"/>
</dbReference>
<dbReference type="PANTHER" id="PTHR42756">
    <property type="entry name" value="TRANSCRIPTIONAL REGULATOR, MARR"/>
    <property type="match status" value="1"/>
</dbReference>
<evidence type="ECO:0000256" key="3">
    <source>
        <dbReference type="ARBA" id="ARBA00023163"/>
    </source>
</evidence>